<gene>
    <name evidence="2" type="ORF">TNCV_3519351</name>
</gene>
<evidence type="ECO:0000313" key="2">
    <source>
        <dbReference type="EMBL" id="GFY17580.1"/>
    </source>
</evidence>
<feature type="compositionally biased region" description="Low complexity" evidence="1">
    <location>
        <begin position="55"/>
        <end position="65"/>
    </location>
</feature>
<evidence type="ECO:0000256" key="1">
    <source>
        <dbReference type="SAM" id="MobiDB-lite"/>
    </source>
</evidence>
<protein>
    <submittedName>
        <fullName evidence="2">Uncharacterized protein</fullName>
    </submittedName>
</protein>
<dbReference type="Proteomes" id="UP000887159">
    <property type="component" value="Unassembled WGS sequence"/>
</dbReference>
<dbReference type="AlphaFoldDB" id="A0A8X6SUD0"/>
<comment type="caution">
    <text evidence="2">The sequence shown here is derived from an EMBL/GenBank/DDBJ whole genome shotgun (WGS) entry which is preliminary data.</text>
</comment>
<proteinExistence type="predicted"/>
<feature type="region of interest" description="Disordered" evidence="1">
    <location>
        <begin position="35"/>
        <end position="65"/>
    </location>
</feature>
<reference evidence="2" key="1">
    <citation type="submission" date="2020-08" db="EMBL/GenBank/DDBJ databases">
        <title>Multicomponent nature underlies the extraordinary mechanical properties of spider dragline silk.</title>
        <authorList>
            <person name="Kono N."/>
            <person name="Nakamura H."/>
            <person name="Mori M."/>
            <person name="Yoshida Y."/>
            <person name="Ohtoshi R."/>
            <person name="Malay A.D."/>
            <person name="Moran D.A.P."/>
            <person name="Tomita M."/>
            <person name="Numata K."/>
            <person name="Arakawa K."/>
        </authorList>
    </citation>
    <scope>NUCLEOTIDE SEQUENCE</scope>
</reference>
<keyword evidence="3" id="KW-1185">Reference proteome</keyword>
<accession>A0A8X6SUD0</accession>
<evidence type="ECO:0000313" key="3">
    <source>
        <dbReference type="Proteomes" id="UP000887159"/>
    </source>
</evidence>
<organism evidence="2 3">
    <name type="scientific">Trichonephila clavipes</name>
    <name type="common">Golden silk orbweaver</name>
    <name type="synonym">Nephila clavipes</name>
    <dbReference type="NCBI Taxonomy" id="2585209"/>
    <lineage>
        <taxon>Eukaryota</taxon>
        <taxon>Metazoa</taxon>
        <taxon>Ecdysozoa</taxon>
        <taxon>Arthropoda</taxon>
        <taxon>Chelicerata</taxon>
        <taxon>Arachnida</taxon>
        <taxon>Araneae</taxon>
        <taxon>Araneomorphae</taxon>
        <taxon>Entelegynae</taxon>
        <taxon>Araneoidea</taxon>
        <taxon>Nephilidae</taxon>
        <taxon>Trichonephila</taxon>
    </lineage>
</organism>
<sequence>MTLLRRRQINSSQAEYSRWFRMKFDLYTGNAKRRVSAKRKRQFQGNGSTIKHSKNSSATSANASSSTIKIPAVFDEEIEEYQRKPLTGNRIIDFLF</sequence>
<dbReference type="EMBL" id="BMAU01021345">
    <property type="protein sequence ID" value="GFY17580.1"/>
    <property type="molecule type" value="Genomic_DNA"/>
</dbReference>
<name>A0A8X6SUD0_TRICX</name>